<feature type="binding site" evidence="3">
    <location>
        <position position="331"/>
    </location>
    <ligand>
        <name>CTP</name>
        <dbReference type="ChEBI" id="CHEBI:37563"/>
    </ligand>
</feature>
<comment type="function">
    <text evidence="3">Catalyzes two sequential steps in the biosynthesis of coenzyme A. In the first step cysteine is conjugated to 4'-phosphopantothenate to form 4-phosphopantothenoylcysteine. In the second step the latter compound is decarboxylated to form 4'-phosphopantotheine.</text>
</comment>
<dbReference type="Pfam" id="PF02441">
    <property type="entry name" value="Flavoprotein"/>
    <property type="match status" value="1"/>
</dbReference>
<dbReference type="SUPFAM" id="SSF102645">
    <property type="entry name" value="CoaB-like"/>
    <property type="match status" value="1"/>
</dbReference>
<keyword evidence="3 4" id="KW-0288">FMN</keyword>
<dbReference type="InterPro" id="IPR035929">
    <property type="entry name" value="CoaB-like_sf"/>
</dbReference>
<name>A0A4Q9JV16_9BACT</name>
<dbReference type="GO" id="GO:0004632">
    <property type="term" value="F:phosphopantothenate--cysteine ligase activity"/>
    <property type="evidence" value="ECO:0007669"/>
    <property type="project" value="UniProtKB-UniRule"/>
</dbReference>
<comment type="caution">
    <text evidence="7">The sequence shown here is derived from an EMBL/GenBank/DDBJ whole genome shotgun (WGS) entry which is preliminary data.</text>
</comment>
<evidence type="ECO:0000256" key="3">
    <source>
        <dbReference type="HAMAP-Rule" id="MF_02225"/>
    </source>
</evidence>
<keyword evidence="3 4" id="KW-0436">Ligase</keyword>
<feature type="region of interest" description="Phosphopantothenoylcysteine decarboxylase" evidence="3">
    <location>
        <begin position="1"/>
        <end position="184"/>
    </location>
</feature>
<sequence length="384" mass="42881">MKTLLLAISGSIAFYKTYELISLFKKEGFKVKVLLSNGALRFASKISFEALCDDVLCEENETWKNANNHIAFSKDCDLILFAPASINSINKLALGICDNLFIQTLIAAKLPLIIAPAANTNMYLHFSVQNSLKLLKEQGALIIDPICKKLACNDEGIGALAEVLDIFNIVKRELLKEKFFIGKSVVVTGGGTKEKIDEVRCISNFSSGLMAKAIADAFYFLGANVTFLSSVDFKTPYKLLKFESSKELKELLIENKNKDFLIMSAAVSDFIPIMQAGKIKKNEHLEGLELKLLPNEDLLKNIDFKGKKIGFKLEFDEKNAIKNAKHSLKDKKLDMVCLNILKKENSFGSNLNEILCISAKDEVLFSMQDKKNLAYKLAYKCKEL</sequence>
<gene>
    <name evidence="3 7" type="primary">coaBC</name>
    <name evidence="7" type="ORF">DU473_03505</name>
</gene>
<feature type="region of interest" description="Phosphopantothenate--cysteine ligase" evidence="3">
    <location>
        <begin position="185"/>
        <end position="384"/>
    </location>
</feature>
<feature type="domain" description="DNA/pantothenate metabolism flavoprotein C-terminal" evidence="6">
    <location>
        <begin position="182"/>
        <end position="381"/>
    </location>
</feature>
<evidence type="ECO:0000259" key="5">
    <source>
        <dbReference type="Pfam" id="PF02441"/>
    </source>
</evidence>
<keyword evidence="3" id="KW-0479">Metal-binding</keyword>
<dbReference type="HAMAP" id="MF_02225">
    <property type="entry name" value="CoaBC"/>
    <property type="match status" value="1"/>
</dbReference>
<comment type="pathway">
    <text evidence="3 4">Cofactor biosynthesis; coenzyme A biosynthesis; CoA from (R)-pantothenate: step 2/5.</text>
</comment>
<evidence type="ECO:0000313" key="7">
    <source>
        <dbReference type="EMBL" id="TBR81418.1"/>
    </source>
</evidence>
<evidence type="ECO:0000256" key="4">
    <source>
        <dbReference type="RuleBase" id="RU364078"/>
    </source>
</evidence>
<dbReference type="InterPro" id="IPR003382">
    <property type="entry name" value="Flavoprotein"/>
</dbReference>
<feature type="domain" description="Flavoprotein" evidence="5">
    <location>
        <begin position="2"/>
        <end position="158"/>
    </location>
</feature>
<dbReference type="UniPathway" id="UPA00241">
    <property type="reaction ID" value="UER00353"/>
</dbReference>
<dbReference type="Pfam" id="PF04127">
    <property type="entry name" value="DFP"/>
    <property type="match status" value="1"/>
</dbReference>
<keyword evidence="8" id="KW-1185">Reference proteome</keyword>
<dbReference type="GO" id="GO:0015937">
    <property type="term" value="P:coenzyme A biosynthetic process"/>
    <property type="evidence" value="ECO:0007669"/>
    <property type="project" value="UniProtKB-UniRule"/>
</dbReference>
<comment type="catalytic activity">
    <reaction evidence="3 4">
        <text>(R)-4'-phosphopantothenate + L-cysteine + CTP = N-[(R)-4-phosphopantothenoyl]-L-cysteine + CMP + diphosphate + H(+)</text>
        <dbReference type="Rhea" id="RHEA:19397"/>
        <dbReference type="ChEBI" id="CHEBI:10986"/>
        <dbReference type="ChEBI" id="CHEBI:15378"/>
        <dbReference type="ChEBI" id="CHEBI:33019"/>
        <dbReference type="ChEBI" id="CHEBI:35235"/>
        <dbReference type="ChEBI" id="CHEBI:37563"/>
        <dbReference type="ChEBI" id="CHEBI:59458"/>
        <dbReference type="ChEBI" id="CHEBI:60377"/>
        <dbReference type="EC" id="6.3.2.5"/>
    </reaction>
</comment>
<dbReference type="GO" id="GO:0015941">
    <property type="term" value="P:pantothenate catabolic process"/>
    <property type="evidence" value="ECO:0007669"/>
    <property type="project" value="InterPro"/>
</dbReference>
<dbReference type="Gene3D" id="3.40.50.10300">
    <property type="entry name" value="CoaB-like"/>
    <property type="match status" value="1"/>
</dbReference>
<keyword evidence="3" id="KW-0511">Multifunctional enzyme</keyword>
<dbReference type="SUPFAM" id="SSF52507">
    <property type="entry name" value="Homo-oligomeric flavin-containing Cys decarboxylases, HFCD"/>
    <property type="match status" value="1"/>
</dbReference>
<feature type="binding site" evidence="3">
    <location>
        <position position="311"/>
    </location>
    <ligand>
        <name>CTP</name>
        <dbReference type="ChEBI" id="CHEBI:37563"/>
    </ligand>
</feature>
<comment type="catalytic activity">
    <reaction evidence="3 4">
        <text>N-[(R)-4-phosphopantothenoyl]-L-cysteine + H(+) = (R)-4'-phosphopantetheine + CO2</text>
        <dbReference type="Rhea" id="RHEA:16793"/>
        <dbReference type="ChEBI" id="CHEBI:15378"/>
        <dbReference type="ChEBI" id="CHEBI:16526"/>
        <dbReference type="ChEBI" id="CHEBI:59458"/>
        <dbReference type="ChEBI" id="CHEBI:61723"/>
        <dbReference type="EC" id="4.1.1.36"/>
    </reaction>
</comment>
<dbReference type="PANTHER" id="PTHR14359">
    <property type="entry name" value="HOMO-OLIGOMERIC FLAVIN CONTAINING CYS DECARBOXYLASE FAMILY"/>
    <property type="match status" value="1"/>
</dbReference>
<dbReference type="Proteomes" id="UP000292583">
    <property type="component" value="Unassembled WGS sequence"/>
</dbReference>
<keyword evidence="3 4" id="KW-0285">Flavoprotein</keyword>
<dbReference type="GO" id="GO:0010181">
    <property type="term" value="F:FMN binding"/>
    <property type="evidence" value="ECO:0007669"/>
    <property type="project" value="UniProtKB-UniRule"/>
</dbReference>
<evidence type="ECO:0000256" key="2">
    <source>
        <dbReference type="ARBA" id="ARBA00023239"/>
    </source>
</evidence>
<dbReference type="EC" id="6.3.2.5" evidence="3"/>
<keyword evidence="2 3" id="KW-0456">Lyase</keyword>
<comment type="similarity">
    <text evidence="3 4">In the N-terminal section; belongs to the HFCD (homo-oligomeric flavin containing Cys decarboxylase) superfamily.</text>
</comment>
<dbReference type="InterPro" id="IPR036551">
    <property type="entry name" value="Flavin_trans-like"/>
</dbReference>
<dbReference type="AlphaFoldDB" id="A0A4Q9JV16"/>
<dbReference type="EC" id="4.1.1.36" evidence="3"/>
<keyword evidence="1 3" id="KW-0210">Decarboxylase</keyword>
<dbReference type="Gene3D" id="3.40.50.1950">
    <property type="entry name" value="Flavin prenyltransferase-like"/>
    <property type="match status" value="1"/>
</dbReference>
<organism evidence="7 8">
    <name type="scientific">Campylobacter novaezeelandiae</name>
    <dbReference type="NCBI Taxonomy" id="2267891"/>
    <lineage>
        <taxon>Bacteria</taxon>
        <taxon>Pseudomonadati</taxon>
        <taxon>Campylobacterota</taxon>
        <taxon>Epsilonproteobacteria</taxon>
        <taxon>Campylobacterales</taxon>
        <taxon>Campylobacteraceae</taxon>
        <taxon>Campylobacter</taxon>
    </lineage>
</organism>
<dbReference type="GO" id="GO:0004633">
    <property type="term" value="F:phosphopantothenoylcysteine decarboxylase activity"/>
    <property type="evidence" value="ECO:0007669"/>
    <property type="project" value="UniProtKB-UniRule"/>
</dbReference>
<dbReference type="InterPro" id="IPR005252">
    <property type="entry name" value="CoaBC"/>
</dbReference>
<dbReference type="GO" id="GO:0071513">
    <property type="term" value="C:phosphopantothenoylcysteine decarboxylase complex"/>
    <property type="evidence" value="ECO:0007669"/>
    <property type="project" value="TreeGrafter"/>
</dbReference>
<dbReference type="InterPro" id="IPR007085">
    <property type="entry name" value="DNA/pantothenate-metab_flavo_C"/>
</dbReference>
<feature type="active site" description="Proton donor" evidence="3">
    <location>
        <position position="152"/>
    </location>
</feature>
<keyword evidence="3" id="KW-0460">Magnesium</keyword>
<evidence type="ECO:0000256" key="1">
    <source>
        <dbReference type="ARBA" id="ARBA00022793"/>
    </source>
</evidence>
<comment type="similarity">
    <text evidence="3 4">In the C-terminal section; belongs to the PPC synthetase family.</text>
</comment>
<dbReference type="EMBL" id="QPGR01000005">
    <property type="protein sequence ID" value="TBR81418.1"/>
    <property type="molecule type" value="Genomic_DNA"/>
</dbReference>
<feature type="binding site" evidence="3">
    <location>
        <position position="269"/>
    </location>
    <ligand>
        <name>CTP</name>
        <dbReference type="ChEBI" id="CHEBI:37563"/>
    </ligand>
</feature>
<proteinExistence type="inferred from homology"/>
<comment type="cofactor">
    <cofactor evidence="3">
        <name>Mg(2+)</name>
        <dbReference type="ChEBI" id="CHEBI:18420"/>
    </cofactor>
</comment>
<accession>A0A4Q9JV16</accession>
<comment type="cofactor">
    <cofactor evidence="3">
        <name>FMN</name>
        <dbReference type="ChEBI" id="CHEBI:58210"/>
    </cofactor>
    <text evidence="3">Binds 1 FMN per subunit.</text>
</comment>
<dbReference type="RefSeq" id="WP_131186528.1">
    <property type="nucleotide sequence ID" value="NZ_CP076657.1"/>
</dbReference>
<evidence type="ECO:0000259" key="6">
    <source>
        <dbReference type="Pfam" id="PF04127"/>
    </source>
</evidence>
<dbReference type="GO" id="GO:0046872">
    <property type="term" value="F:metal ion binding"/>
    <property type="evidence" value="ECO:0007669"/>
    <property type="project" value="UniProtKB-KW"/>
</dbReference>
<reference evidence="7 8" key="1">
    <citation type="submission" date="2018-07" db="EMBL/GenBank/DDBJ databases">
        <title>Campylobacter zealandensis sp. nov., isolated from birds and water in New Zealand.</title>
        <authorList>
            <person name="Wilkinson D.A."/>
            <person name="Biggs P.J."/>
            <person name="French N.P."/>
            <person name="Midwinter A.C."/>
        </authorList>
    </citation>
    <scope>NUCLEOTIDE SEQUENCE [LARGE SCALE GENOMIC DNA]</scope>
    <source>
        <strain evidence="7 8">B423b</strain>
    </source>
</reference>
<dbReference type="PANTHER" id="PTHR14359:SF6">
    <property type="entry name" value="PHOSPHOPANTOTHENOYLCYSTEINE DECARBOXYLASE"/>
    <property type="match status" value="1"/>
</dbReference>
<feature type="binding site" evidence="3">
    <location>
        <position position="278"/>
    </location>
    <ligand>
        <name>CTP</name>
        <dbReference type="ChEBI" id="CHEBI:37563"/>
    </ligand>
</feature>
<comment type="pathway">
    <text evidence="3 4">Cofactor biosynthesis; coenzyme A biosynthesis; CoA from (R)-pantothenate: step 3/5.</text>
</comment>
<evidence type="ECO:0000313" key="8">
    <source>
        <dbReference type="Proteomes" id="UP000292583"/>
    </source>
</evidence>
<comment type="function">
    <text evidence="4">Catalyzes two steps in the biosynthesis of coenzyme A. In the first step cysteine is conjugated to 4'-phosphopantothenate to form 4-phosphopantothenoylcysteine, in the latter compound is decarboxylated to form 4'-phosphopantotheine.</text>
</comment>
<dbReference type="NCBIfam" id="TIGR00521">
    <property type="entry name" value="coaBC_dfp"/>
    <property type="match status" value="1"/>
</dbReference>
<comment type="caution">
    <text evidence="3">Lacks conserved residue(s) required for the propagation of feature annotation.</text>
</comment>
<protein>
    <recommendedName>
        <fullName evidence="3">Coenzyme A biosynthesis bifunctional protein CoaBC</fullName>
    </recommendedName>
    <alternativeName>
        <fullName evidence="3">DNA/pantothenate metabolism flavoprotein</fullName>
    </alternativeName>
    <alternativeName>
        <fullName evidence="3">Phosphopantothenoylcysteine synthetase/decarboxylase</fullName>
        <shortName evidence="3">PPCS-PPCDC</shortName>
    </alternativeName>
    <domain>
        <recommendedName>
            <fullName evidence="3">Phosphopantothenoylcysteine decarboxylase</fullName>
            <shortName evidence="3">PPC decarboxylase</shortName>
            <shortName evidence="3">PPC-DC</shortName>
            <ecNumber evidence="3">4.1.1.36</ecNumber>
        </recommendedName>
        <alternativeName>
            <fullName evidence="3">CoaC</fullName>
        </alternativeName>
    </domain>
    <domain>
        <recommendedName>
            <fullName evidence="3">Phosphopantothenate--cysteine ligase</fullName>
            <ecNumber evidence="3">6.3.2.5</ecNumber>
        </recommendedName>
        <alternativeName>
            <fullName evidence="3">CoaB</fullName>
        </alternativeName>
        <alternativeName>
            <fullName evidence="3">Phosphopantothenoylcysteine synthetase</fullName>
            <shortName evidence="3">PPC synthetase</shortName>
            <shortName evidence="3">PPC-S</shortName>
        </alternativeName>
    </domain>
</protein>
<dbReference type="OrthoDB" id="9802554at2"/>